<evidence type="ECO:0000313" key="4">
    <source>
        <dbReference type="EMBL" id="VCX40604.1"/>
    </source>
</evidence>
<proteinExistence type="inferred from homology"/>
<keyword evidence="3" id="KW-0687">Ribonucleoprotein</keyword>
<dbReference type="InterPro" id="IPR001515">
    <property type="entry name" value="Ribosomal_eL32"/>
</dbReference>
<reference evidence="4 5" key="1">
    <citation type="submission" date="2018-10" db="EMBL/GenBank/DDBJ databases">
        <authorList>
            <person name="Ekblom R."/>
            <person name="Jareborg N."/>
        </authorList>
    </citation>
    <scope>NUCLEOTIDE SEQUENCE [LARGE SCALE GENOMIC DNA]</scope>
    <source>
        <tissue evidence="4">Muscle</tissue>
    </source>
</reference>
<dbReference type="Pfam" id="PF01655">
    <property type="entry name" value="Ribosomal_L32e"/>
    <property type="match status" value="1"/>
</dbReference>
<dbReference type="GO" id="GO:0005840">
    <property type="term" value="C:ribosome"/>
    <property type="evidence" value="ECO:0007669"/>
    <property type="project" value="UniProtKB-KW"/>
</dbReference>
<evidence type="ECO:0000256" key="3">
    <source>
        <dbReference type="ARBA" id="ARBA00023274"/>
    </source>
</evidence>
<dbReference type="AlphaFoldDB" id="A0A9X9MAA5"/>
<protein>
    <submittedName>
        <fullName evidence="4">Uncharacterized protein</fullName>
    </submittedName>
</protein>
<dbReference type="Proteomes" id="UP000269945">
    <property type="component" value="Unassembled WGS sequence"/>
</dbReference>
<accession>A0A9X9MAA5</accession>
<comment type="caution">
    <text evidence="4">The sequence shown here is derived from an EMBL/GenBank/DDBJ whole genome shotgun (WGS) entry which is preliminary data.</text>
</comment>
<name>A0A9X9MAA5_GULGU</name>
<dbReference type="GO" id="GO:1990904">
    <property type="term" value="C:ribonucleoprotein complex"/>
    <property type="evidence" value="ECO:0007669"/>
    <property type="project" value="UniProtKB-KW"/>
</dbReference>
<evidence type="ECO:0000256" key="2">
    <source>
        <dbReference type="ARBA" id="ARBA00022980"/>
    </source>
</evidence>
<keyword evidence="5" id="KW-1185">Reference proteome</keyword>
<dbReference type="InterPro" id="IPR036351">
    <property type="entry name" value="Ribosomal_eL32_sf"/>
</dbReference>
<evidence type="ECO:0000256" key="1">
    <source>
        <dbReference type="ARBA" id="ARBA00008431"/>
    </source>
</evidence>
<dbReference type="EMBL" id="CYRY02045258">
    <property type="protein sequence ID" value="VCX40604.1"/>
    <property type="molecule type" value="Genomic_DNA"/>
</dbReference>
<organism evidence="4 5">
    <name type="scientific">Gulo gulo</name>
    <name type="common">Wolverine</name>
    <name type="synonym">Gluton</name>
    <dbReference type="NCBI Taxonomy" id="48420"/>
    <lineage>
        <taxon>Eukaryota</taxon>
        <taxon>Metazoa</taxon>
        <taxon>Chordata</taxon>
        <taxon>Craniata</taxon>
        <taxon>Vertebrata</taxon>
        <taxon>Euteleostomi</taxon>
        <taxon>Mammalia</taxon>
        <taxon>Eutheria</taxon>
        <taxon>Laurasiatheria</taxon>
        <taxon>Carnivora</taxon>
        <taxon>Caniformia</taxon>
        <taxon>Musteloidea</taxon>
        <taxon>Mustelidae</taxon>
        <taxon>Guloninae</taxon>
        <taxon>Gulo</taxon>
    </lineage>
</organism>
<evidence type="ECO:0000313" key="5">
    <source>
        <dbReference type="Proteomes" id="UP000269945"/>
    </source>
</evidence>
<gene>
    <name evidence="4" type="ORF">BN2614_LOCUS1</name>
</gene>
<keyword evidence="2" id="KW-0689">Ribosomal protein</keyword>
<dbReference type="SUPFAM" id="SSF52042">
    <property type="entry name" value="Ribosomal protein L32e"/>
    <property type="match status" value="1"/>
</dbReference>
<dbReference type="GO" id="GO:0003735">
    <property type="term" value="F:structural constituent of ribosome"/>
    <property type="evidence" value="ECO:0007669"/>
    <property type="project" value="InterPro"/>
</dbReference>
<sequence length="30" mass="3488">MPNIGYRSNKKAEHTVPSGFQKFLVYLRCC</sequence>
<comment type="similarity">
    <text evidence="1">Belongs to the eukaryotic ribosomal protein eL32 family.</text>
</comment>
<dbReference type="GO" id="GO:0006412">
    <property type="term" value="P:translation"/>
    <property type="evidence" value="ECO:0007669"/>
    <property type="project" value="InterPro"/>
</dbReference>